<dbReference type="InterPro" id="IPR029058">
    <property type="entry name" value="AB_hydrolase_fold"/>
</dbReference>
<proteinExistence type="inferred from homology"/>
<accession>A0A4S9V0U0</accession>
<evidence type="ECO:0000256" key="2">
    <source>
        <dbReference type="ARBA" id="ARBA00022801"/>
    </source>
</evidence>
<keyword evidence="3" id="KW-0732">Signal</keyword>
<feature type="signal peptide" evidence="3">
    <location>
        <begin position="1"/>
        <end position="18"/>
    </location>
</feature>
<gene>
    <name evidence="5" type="ORF">D6C94_02181</name>
</gene>
<organism evidence="5 6">
    <name type="scientific">Aureobasidium pullulans</name>
    <name type="common">Black yeast</name>
    <name type="synonym">Pullularia pullulans</name>
    <dbReference type="NCBI Taxonomy" id="5580"/>
    <lineage>
        <taxon>Eukaryota</taxon>
        <taxon>Fungi</taxon>
        <taxon>Dikarya</taxon>
        <taxon>Ascomycota</taxon>
        <taxon>Pezizomycotina</taxon>
        <taxon>Dothideomycetes</taxon>
        <taxon>Dothideomycetidae</taxon>
        <taxon>Dothideales</taxon>
        <taxon>Saccotheciaceae</taxon>
        <taxon>Aureobasidium</taxon>
    </lineage>
</organism>
<dbReference type="InterPro" id="IPR050309">
    <property type="entry name" value="Type-B_Carboxylest/Lipase"/>
</dbReference>
<protein>
    <recommendedName>
        <fullName evidence="3">Carboxylic ester hydrolase</fullName>
        <ecNumber evidence="3">3.1.1.-</ecNumber>
    </recommendedName>
</protein>
<evidence type="ECO:0000256" key="3">
    <source>
        <dbReference type="RuleBase" id="RU361235"/>
    </source>
</evidence>
<comment type="similarity">
    <text evidence="1 3">Belongs to the type-B carboxylesterase/lipase family.</text>
</comment>
<dbReference type="GO" id="GO:0016787">
    <property type="term" value="F:hydrolase activity"/>
    <property type="evidence" value="ECO:0007669"/>
    <property type="project" value="UniProtKB-KW"/>
</dbReference>
<dbReference type="EC" id="3.1.1.-" evidence="3"/>
<dbReference type="AlphaFoldDB" id="A0A4S9V0U0"/>
<feature type="domain" description="Carboxylesterase type B" evidence="4">
    <location>
        <begin position="40"/>
        <end position="389"/>
    </location>
</feature>
<dbReference type="Proteomes" id="UP000305064">
    <property type="component" value="Unassembled WGS sequence"/>
</dbReference>
<evidence type="ECO:0000256" key="1">
    <source>
        <dbReference type="ARBA" id="ARBA00005964"/>
    </source>
</evidence>
<reference evidence="5 6" key="1">
    <citation type="submission" date="2018-10" db="EMBL/GenBank/DDBJ databases">
        <title>Fifty Aureobasidium pullulans genomes reveal a recombining polyextremotolerant generalist.</title>
        <authorList>
            <person name="Gostincar C."/>
            <person name="Turk M."/>
            <person name="Zajc J."/>
            <person name="Gunde-Cimerman N."/>
        </authorList>
    </citation>
    <scope>NUCLEOTIDE SEQUENCE [LARGE SCALE GENOMIC DNA]</scope>
    <source>
        <strain evidence="5 6">EXF-4256</strain>
    </source>
</reference>
<evidence type="ECO:0000259" key="4">
    <source>
        <dbReference type="Pfam" id="PF00135"/>
    </source>
</evidence>
<dbReference type="InterPro" id="IPR019819">
    <property type="entry name" value="Carboxylesterase_B_CS"/>
</dbReference>
<feature type="domain" description="Carboxylesterase type B" evidence="4">
    <location>
        <begin position="393"/>
        <end position="492"/>
    </location>
</feature>
<sequence length="522" mass="57171">MQVSFLCSLFASILLSNATPWRLQAHGTNESTEDAFHLDVPTSSGTIHGMIDPLFPDVRQFLGIPYALPPVGPLRWLPPQNLPASASEDDLMATHLTPSCMQYFSVPGMYSREVLEFNVKGLNGTTAAVSEDCLTLSIWAPTVGDQLRGQSNIHQNTSLPVIIWVHGGGWIFGGQDVPYQLPTNWVERSKSHIVVALNYRLNIFGYPNARGLAEQNLGLLDLRLAIEWIHTNIGQFGGDRSRIALWGQSAGAGSADYYNFAYHEDPKISSLMLTSGSAQLPKTVDPAHTNFTFVASQLGCDGLYSQPMQQLECMRNISAAKLEDFIEEHQTGGNSPPIAFTPVVDERIIFSNYSARALSGQIAKIPAILGTTDNEGASLVTYHPSGPNVTEAQTYSKNIFFCPTVNTVRYREQAGLVTYRYLYSGNFSNISPRSWMGAYHCSDLPLIFGTHQNYRGASTRLETETSKSMQDAWLALVSSGSKGMNAVAWRPYLLGGTSVRNFGHGVSAKNIQTDQLDSGCLE</sequence>
<name>A0A4S9V0U0_AURPU</name>
<dbReference type="InterPro" id="IPR002018">
    <property type="entry name" value="CarbesteraseB"/>
</dbReference>
<comment type="caution">
    <text evidence="5">The sequence shown here is derived from an EMBL/GenBank/DDBJ whole genome shotgun (WGS) entry which is preliminary data.</text>
</comment>
<feature type="chain" id="PRO_5044035264" description="Carboxylic ester hydrolase" evidence="3">
    <location>
        <begin position="19"/>
        <end position="522"/>
    </location>
</feature>
<dbReference type="Pfam" id="PF00135">
    <property type="entry name" value="COesterase"/>
    <property type="match status" value="2"/>
</dbReference>
<evidence type="ECO:0000313" key="5">
    <source>
        <dbReference type="EMBL" id="THY77502.1"/>
    </source>
</evidence>
<dbReference type="InterPro" id="IPR019826">
    <property type="entry name" value="Carboxylesterase_B_AS"/>
</dbReference>
<dbReference type="SUPFAM" id="SSF53474">
    <property type="entry name" value="alpha/beta-Hydrolases"/>
    <property type="match status" value="1"/>
</dbReference>
<dbReference type="EMBL" id="QZBJ01000010">
    <property type="protein sequence ID" value="THY77502.1"/>
    <property type="molecule type" value="Genomic_DNA"/>
</dbReference>
<dbReference type="PROSITE" id="PS00941">
    <property type="entry name" value="CARBOXYLESTERASE_B_2"/>
    <property type="match status" value="1"/>
</dbReference>
<dbReference type="Gene3D" id="3.40.50.1820">
    <property type="entry name" value="alpha/beta hydrolase"/>
    <property type="match status" value="2"/>
</dbReference>
<dbReference type="PROSITE" id="PS00122">
    <property type="entry name" value="CARBOXYLESTERASE_B_1"/>
    <property type="match status" value="1"/>
</dbReference>
<evidence type="ECO:0000313" key="6">
    <source>
        <dbReference type="Proteomes" id="UP000305064"/>
    </source>
</evidence>
<dbReference type="PANTHER" id="PTHR11559">
    <property type="entry name" value="CARBOXYLESTERASE"/>
    <property type="match status" value="1"/>
</dbReference>
<keyword evidence="2 3" id="KW-0378">Hydrolase</keyword>